<dbReference type="Proteomes" id="UP000789570">
    <property type="component" value="Unassembled WGS sequence"/>
</dbReference>
<accession>A0A9N8Z7N4</accession>
<dbReference type="AlphaFoldDB" id="A0A9N8Z7N4"/>
<dbReference type="EMBL" id="CAJVPQ010000412">
    <property type="protein sequence ID" value="CAG8479187.1"/>
    <property type="molecule type" value="Genomic_DNA"/>
</dbReference>
<name>A0A9N8Z7N4_9GLOM</name>
<reference evidence="2" key="1">
    <citation type="submission" date="2021-06" db="EMBL/GenBank/DDBJ databases">
        <authorList>
            <person name="Kallberg Y."/>
            <person name="Tangrot J."/>
            <person name="Rosling A."/>
        </authorList>
    </citation>
    <scope>NUCLEOTIDE SEQUENCE</scope>
    <source>
        <strain evidence="2">UK204</strain>
    </source>
</reference>
<feature type="region of interest" description="Disordered" evidence="1">
    <location>
        <begin position="39"/>
        <end position="113"/>
    </location>
</feature>
<dbReference type="OrthoDB" id="18412at2759"/>
<protein>
    <submittedName>
        <fullName evidence="2">17670_t:CDS:1</fullName>
    </submittedName>
</protein>
<evidence type="ECO:0000313" key="2">
    <source>
        <dbReference type="EMBL" id="CAG8479187.1"/>
    </source>
</evidence>
<gene>
    <name evidence="2" type="ORF">FCALED_LOCUS2621</name>
</gene>
<evidence type="ECO:0000256" key="1">
    <source>
        <dbReference type="SAM" id="MobiDB-lite"/>
    </source>
</evidence>
<keyword evidence="3" id="KW-1185">Reference proteome</keyword>
<organism evidence="2 3">
    <name type="scientific">Funneliformis caledonium</name>
    <dbReference type="NCBI Taxonomy" id="1117310"/>
    <lineage>
        <taxon>Eukaryota</taxon>
        <taxon>Fungi</taxon>
        <taxon>Fungi incertae sedis</taxon>
        <taxon>Mucoromycota</taxon>
        <taxon>Glomeromycotina</taxon>
        <taxon>Glomeromycetes</taxon>
        <taxon>Glomerales</taxon>
        <taxon>Glomeraceae</taxon>
        <taxon>Funneliformis</taxon>
    </lineage>
</organism>
<comment type="caution">
    <text evidence="2">The sequence shown here is derived from an EMBL/GenBank/DDBJ whole genome shotgun (WGS) entry which is preliminary data.</text>
</comment>
<sequence>MEGENFVQAEPIEREPVYAGVPIDIYSNTMYGVLDGICKNYDYSSDKDSNMGNENSDFEETGDMNIERNDSSEDSSEDDDQSSSDAETDSNEDSDSDGSDSSEDTDDNSEESSVLVDMSNGNINVEMKSDTETDSVLENDVFGIDDPIPELTEEDGLGSEQLELLEKSEKIREFLKDDYLREIILEIDHSARNDDRNVETLLDNIKKNDEMFYHFTEEILNVIYGPPKMDF</sequence>
<feature type="compositionally biased region" description="Acidic residues" evidence="1">
    <location>
        <begin position="72"/>
        <end position="110"/>
    </location>
</feature>
<evidence type="ECO:0000313" key="3">
    <source>
        <dbReference type="Proteomes" id="UP000789570"/>
    </source>
</evidence>
<proteinExistence type="predicted"/>